<proteinExistence type="predicted"/>
<keyword evidence="3" id="KW-1185">Reference proteome</keyword>
<dbReference type="Proteomes" id="UP000256964">
    <property type="component" value="Unassembled WGS sequence"/>
</dbReference>
<feature type="region of interest" description="Disordered" evidence="1">
    <location>
        <begin position="137"/>
        <end position="211"/>
    </location>
</feature>
<reference evidence="2 3" key="1">
    <citation type="journal article" date="2018" name="Biotechnol. Biofuels">
        <title>Integrative visual omics of the white-rot fungus Polyporus brumalis exposes the biotechnological potential of its oxidative enzymes for delignifying raw plant biomass.</title>
        <authorList>
            <person name="Miyauchi S."/>
            <person name="Rancon A."/>
            <person name="Drula E."/>
            <person name="Hage H."/>
            <person name="Chaduli D."/>
            <person name="Favel A."/>
            <person name="Grisel S."/>
            <person name="Henrissat B."/>
            <person name="Herpoel-Gimbert I."/>
            <person name="Ruiz-Duenas F.J."/>
            <person name="Chevret D."/>
            <person name="Hainaut M."/>
            <person name="Lin J."/>
            <person name="Wang M."/>
            <person name="Pangilinan J."/>
            <person name="Lipzen A."/>
            <person name="Lesage-Meessen L."/>
            <person name="Navarro D."/>
            <person name="Riley R."/>
            <person name="Grigoriev I.V."/>
            <person name="Zhou S."/>
            <person name="Raouche S."/>
            <person name="Rosso M.N."/>
        </authorList>
    </citation>
    <scope>NUCLEOTIDE SEQUENCE [LARGE SCALE GENOMIC DNA]</scope>
    <source>
        <strain evidence="2 3">BRFM 1820</strain>
    </source>
</reference>
<evidence type="ECO:0000313" key="2">
    <source>
        <dbReference type="EMBL" id="RDX49385.1"/>
    </source>
</evidence>
<dbReference type="OrthoDB" id="2765282at2759"/>
<sequence>MNEFDFSDSVEGVYVPPARLSQRLPFAPRTTAQGPGVDNIEQYDCEMLWTCGCVRVYFDPDEGGFYHIERHVEATHVVVEPLALAPPIAVFAKVVQPVRTTATKLTRDEPLLVLSKCTHGICAIQVPKGPSDLVFADLLNAPSPSPRSRKRGSVARSSPHPDDKQPSPIAGPLARPKGKGKAVCVAPPKLPVDEPEQEKLPSRASPSSPKDCDPFVCGIDACTEDFPSEEAWEAPQRSQGAARVAHHLPRHEPKSEELYKKLGKRPRTKGKSTAPTKSKSKAPTKSRVATQSSTRTRTAAASVAGPSRTRRRKDSTDENAYGEDEDQEEAPEDSGSEWEERPKKKKLSASPYSCPALSRGHQFAEVYAKVYENGVGAKPRKSRWRSSSL</sequence>
<dbReference type="STRING" id="139420.A0A371DA16"/>
<dbReference type="EMBL" id="KZ857405">
    <property type="protein sequence ID" value="RDX49385.1"/>
    <property type="molecule type" value="Genomic_DNA"/>
</dbReference>
<evidence type="ECO:0000256" key="1">
    <source>
        <dbReference type="SAM" id="MobiDB-lite"/>
    </source>
</evidence>
<accession>A0A371DA16</accession>
<dbReference type="AlphaFoldDB" id="A0A371DA16"/>
<name>A0A371DA16_9APHY</name>
<evidence type="ECO:0000313" key="3">
    <source>
        <dbReference type="Proteomes" id="UP000256964"/>
    </source>
</evidence>
<gene>
    <name evidence="2" type="ORF">OH76DRAFT_1418410</name>
</gene>
<feature type="compositionally biased region" description="Basic residues" evidence="1">
    <location>
        <begin position="261"/>
        <end position="270"/>
    </location>
</feature>
<feature type="region of interest" description="Disordered" evidence="1">
    <location>
        <begin position="228"/>
        <end position="356"/>
    </location>
</feature>
<feature type="compositionally biased region" description="Basic and acidic residues" evidence="1">
    <location>
        <begin position="250"/>
        <end position="260"/>
    </location>
</feature>
<organism evidence="2 3">
    <name type="scientific">Lentinus brumalis</name>
    <dbReference type="NCBI Taxonomy" id="2498619"/>
    <lineage>
        <taxon>Eukaryota</taxon>
        <taxon>Fungi</taxon>
        <taxon>Dikarya</taxon>
        <taxon>Basidiomycota</taxon>
        <taxon>Agaricomycotina</taxon>
        <taxon>Agaricomycetes</taxon>
        <taxon>Polyporales</taxon>
        <taxon>Polyporaceae</taxon>
        <taxon>Lentinus</taxon>
    </lineage>
</organism>
<protein>
    <submittedName>
        <fullName evidence="2">Uncharacterized protein</fullName>
    </submittedName>
</protein>
<feature type="compositionally biased region" description="Low complexity" evidence="1">
    <location>
        <begin position="285"/>
        <end position="304"/>
    </location>
</feature>
<feature type="compositionally biased region" description="Acidic residues" evidence="1">
    <location>
        <begin position="320"/>
        <end position="337"/>
    </location>
</feature>